<accession>A0A381QK67</accession>
<organism evidence="7">
    <name type="scientific">marine metagenome</name>
    <dbReference type="NCBI Taxonomy" id="408172"/>
    <lineage>
        <taxon>unclassified sequences</taxon>
        <taxon>metagenomes</taxon>
        <taxon>ecological metagenomes</taxon>
    </lineage>
</organism>
<gene>
    <name evidence="7" type="ORF">METZ01_LOCUS30857</name>
</gene>
<dbReference type="Gene3D" id="3.40.50.300">
    <property type="entry name" value="P-loop containing nucleotide triphosphate hydrolases"/>
    <property type="match status" value="1"/>
</dbReference>
<dbReference type="PROSITE" id="PS50893">
    <property type="entry name" value="ABC_TRANSPORTER_2"/>
    <property type="match status" value="1"/>
</dbReference>
<evidence type="ECO:0000256" key="5">
    <source>
        <dbReference type="SAM" id="MobiDB-lite"/>
    </source>
</evidence>
<evidence type="ECO:0000256" key="4">
    <source>
        <dbReference type="ARBA" id="ARBA00022840"/>
    </source>
</evidence>
<dbReference type="PANTHER" id="PTHR42734:SF17">
    <property type="entry name" value="METAL TRANSPORT SYSTEM ATP-BINDING PROTEIN TM_0124-RELATED"/>
    <property type="match status" value="1"/>
</dbReference>
<proteinExistence type="inferred from homology"/>
<dbReference type="PROSITE" id="PS00211">
    <property type="entry name" value="ABC_TRANSPORTER_1"/>
    <property type="match status" value="1"/>
</dbReference>
<dbReference type="CDD" id="cd03235">
    <property type="entry name" value="ABC_Metallic_Cations"/>
    <property type="match status" value="1"/>
</dbReference>
<keyword evidence="4" id="KW-0067">ATP-binding</keyword>
<keyword evidence="2" id="KW-0813">Transport</keyword>
<dbReference type="EMBL" id="UINC01001338">
    <property type="protein sequence ID" value="SUZ78003.1"/>
    <property type="molecule type" value="Genomic_DNA"/>
</dbReference>
<dbReference type="PANTHER" id="PTHR42734">
    <property type="entry name" value="METAL TRANSPORT SYSTEM ATP-BINDING PROTEIN TM_0124-RELATED"/>
    <property type="match status" value="1"/>
</dbReference>
<dbReference type="GO" id="GO:0016887">
    <property type="term" value="F:ATP hydrolysis activity"/>
    <property type="evidence" value="ECO:0007669"/>
    <property type="project" value="InterPro"/>
</dbReference>
<dbReference type="GO" id="GO:0005524">
    <property type="term" value="F:ATP binding"/>
    <property type="evidence" value="ECO:0007669"/>
    <property type="project" value="UniProtKB-KW"/>
</dbReference>
<name>A0A381QK67_9ZZZZ</name>
<feature type="domain" description="ABC transporter" evidence="6">
    <location>
        <begin position="13"/>
        <end position="245"/>
    </location>
</feature>
<dbReference type="Pfam" id="PF00005">
    <property type="entry name" value="ABC_tran"/>
    <property type="match status" value="1"/>
</dbReference>
<evidence type="ECO:0000256" key="2">
    <source>
        <dbReference type="ARBA" id="ARBA00022448"/>
    </source>
</evidence>
<dbReference type="InterPro" id="IPR003439">
    <property type="entry name" value="ABC_transporter-like_ATP-bd"/>
</dbReference>
<protein>
    <recommendedName>
        <fullName evidence="6">ABC transporter domain-containing protein</fullName>
    </recommendedName>
</protein>
<dbReference type="InterPro" id="IPR017871">
    <property type="entry name" value="ABC_transporter-like_CS"/>
</dbReference>
<evidence type="ECO:0000256" key="1">
    <source>
        <dbReference type="ARBA" id="ARBA00005417"/>
    </source>
</evidence>
<dbReference type="SMART" id="SM00382">
    <property type="entry name" value="AAA"/>
    <property type="match status" value="1"/>
</dbReference>
<evidence type="ECO:0000256" key="3">
    <source>
        <dbReference type="ARBA" id="ARBA00022741"/>
    </source>
</evidence>
<evidence type="ECO:0000259" key="6">
    <source>
        <dbReference type="PROSITE" id="PS50893"/>
    </source>
</evidence>
<dbReference type="SUPFAM" id="SSF52540">
    <property type="entry name" value="P-loop containing nucleoside triphosphate hydrolases"/>
    <property type="match status" value="1"/>
</dbReference>
<dbReference type="AlphaFoldDB" id="A0A381QK67"/>
<dbReference type="InterPro" id="IPR050153">
    <property type="entry name" value="Metal_Ion_Import_ABC"/>
</dbReference>
<keyword evidence="3" id="KW-0547">Nucleotide-binding</keyword>
<comment type="similarity">
    <text evidence="1">Belongs to the ABC transporter superfamily.</text>
</comment>
<evidence type="ECO:0000313" key="7">
    <source>
        <dbReference type="EMBL" id="SUZ78003.1"/>
    </source>
</evidence>
<dbReference type="InterPro" id="IPR027417">
    <property type="entry name" value="P-loop_NTPase"/>
</dbReference>
<dbReference type="InterPro" id="IPR003593">
    <property type="entry name" value="AAA+_ATPase"/>
</dbReference>
<reference evidence="7" key="1">
    <citation type="submission" date="2018-05" db="EMBL/GenBank/DDBJ databases">
        <authorList>
            <person name="Lanie J.A."/>
            <person name="Ng W.-L."/>
            <person name="Kazmierczak K.M."/>
            <person name="Andrzejewski T.M."/>
            <person name="Davidsen T.M."/>
            <person name="Wayne K.J."/>
            <person name="Tettelin H."/>
            <person name="Glass J.I."/>
            <person name="Rusch D."/>
            <person name="Podicherti R."/>
            <person name="Tsui H.-C.T."/>
            <person name="Winkler M.E."/>
        </authorList>
    </citation>
    <scope>NUCLEOTIDE SEQUENCE</scope>
</reference>
<dbReference type="FunFam" id="3.40.50.300:FF:000134">
    <property type="entry name" value="Iron-enterobactin ABC transporter ATP-binding protein"/>
    <property type="match status" value="1"/>
</dbReference>
<feature type="region of interest" description="Disordered" evidence="5">
    <location>
        <begin position="258"/>
        <end position="277"/>
    </location>
</feature>
<sequence>MSVDTNIRTGPALAVRNLWAGYDGNPVLEAVNFQVDRGDMVGIIGPNGSGKSTLIKTVLGLIKPLRGEVSVLGIDGVPQRRLVGYTPQTELVDWDFPVTVADVALMGRYSRRGLFHRTTKEDREAADASLELVKMFDLRDRLIGDLSGGQRRRVLLARAMAHNPELLLLDEPMAGLDATAQHQLLDLLDELRAKGATVVLSTHDLSCVSSRCDKAACLNRRLIAYGKPSEVLNEQVLGDTFGTHLLMVHLDGQAYALQHHTHPDGTPEVDHSDHKHD</sequence>
<feature type="compositionally biased region" description="Basic and acidic residues" evidence="5">
    <location>
        <begin position="261"/>
        <end position="277"/>
    </location>
</feature>